<proteinExistence type="predicted"/>
<dbReference type="InterPro" id="IPR009959">
    <property type="entry name" value="Cyclase_SnoaL-like"/>
</dbReference>
<dbReference type="PANTHER" id="PTHR38436">
    <property type="entry name" value="POLYKETIDE CYCLASE SNOAL-LIKE DOMAIN"/>
    <property type="match status" value="1"/>
</dbReference>
<evidence type="ECO:0000313" key="1">
    <source>
        <dbReference type="EMBL" id="MDK3018523.1"/>
    </source>
</evidence>
<dbReference type="PANTHER" id="PTHR38436:SF1">
    <property type="entry name" value="ESTER CYCLASE"/>
    <property type="match status" value="1"/>
</dbReference>
<dbReference type="SUPFAM" id="SSF54427">
    <property type="entry name" value="NTF2-like"/>
    <property type="match status" value="1"/>
</dbReference>
<dbReference type="Proteomes" id="UP001243757">
    <property type="component" value="Unassembled WGS sequence"/>
</dbReference>
<gene>
    <name evidence="1" type="ORF">QO033_12620</name>
</gene>
<reference evidence="1 2" key="1">
    <citation type="submission" date="2023-05" db="EMBL/GenBank/DDBJ databases">
        <title>Pseudodonghicola sp. nov.</title>
        <authorList>
            <person name="Huang J."/>
        </authorList>
    </citation>
    <scope>NUCLEOTIDE SEQUENCE [LARGE SCALE GENOMIC DNA]</scope>
    <source>
        <strain evidence="1 2">IC7</strain>
    </source>
</reference>
<organism evidence="1 2">
    <name type="scientific">Pseudodonghicola flavimaris</name>
    <dbReference type="NCBI Taxonomy" id="3050036"/>
    <lineage>
        <taxon>Bacteria</taxon>
        <taxon>Pseudomonadati</taxon>
        <taxon>Pseudomonadota</taxon>
        <taxon>Alphaproteobacteria</taxon>
        <taxon>Rhodobacterales</taxon>
        <taxon>Paracoccaceae</taxon>
        <taxon>Pseudodonghicola</taxon>
    </lineage>
</organism>
<dbReference type="Pfam" id="PF07366">
    <property type="entry name" value="SnoaL"/>
    <property type="match status" value="1"/>
</dbReference>
<keyword evidence="2" id="KW-1185">Reference proteome</keyword>
<dbReference type="RefSeq" id="WP_284481339.1">
    <property type="nucleotide sequence ID" value="NZ_JASNJD010000008.1"/>
</dbReference>
<comment type="caution">
    <text evidence="1">The sequence shown here is derived from an EMBL/GenBank/DDBJ whole genome shotgun (WGS) entry which is preliminary data.</text>
</comment>
<dbReference type="EMBL" id="JASNJD010000008">
    <property type="protein sequence ID" value="MDK3018523.1"/>
    <property type="molecule type" value="Genomic_DNA"/>
</dbReference>
<accession>A0ABT7F1P0</accession>
<dbReference type="Gene3D" id="3.10.450.50">
    <property type="match status" value="1"/>
</dbReference>
<evidence type="ECO:0000313" key="2">
    <source>
        <dbReference type="Proteomes" id="UP001243757"/>
    </source>
</evidence>
<sequence length="143" mass="16120">MTKIEVLQRWCDEVWRDGNLDAIGELFDPSAVTSGVVPQMQIGPDDFRELVSVLRHHVGPIEAEILKTVEEGDWLAAMMNFRTSRADNGAPIEVAGQVMLRFNGDRMAEAYNHFDYLAFFEQLGLVPPDSLTIFLTGHKLDWA</sequence>
<protein>
    <submittedName>
        <fullName evidence="1">Ester cyclase</fullName>
    </submittedName>
</protein>
<name>A0ABT7F1P0_9RHOB</name>
<dbReference type="InterPro" id="IPR032710">
    <property type="entry name" value="NTF2-like_dom_sf"/>
</dbReference>